<dbReference type="Pfam" id="PF16872">
    <property type="entry name" value="putAbiC"/>
    <property type="match status" value="1"/>
</dbReference>
<keyword evidence="1" id="KW-1133">Transmembrane helix</keyword>
<sequence>MKTFLYFIVIISIIAGIAVSIYFFYALKFEYEIKLGKNILLPETGQVGDFIGGVVGTLFSLAGFILIVISIFDQTRFVTRERFENKFFDLLKLHRENVLELGNDNNNGRKEIHDIFNQFLECKKEIMPFFKLKKIKSVYTPEYLNELENTIKVTHPEIDLIQLAKLNIPYIIVFYGIGAIGKDTIKDIFENKYKSTFYEPILDFISMKPIKNSVFYSKWETIDKMSSHTKKVTAFKIIRELRNNQKISSSHEYYITKKATENMYSNSFVKYYGGNQYKLGHYFRHLFHTFNFINNNSKLAKNEKYFYAKTLRTQLSTHEQALLFINSLSFLGLSWELLPKIKKSRYSWVNKKRMENSKLITNFNLIKNLPGKDIFGIKYKDYYPKIKFELDKE</sequence>
<evidence type="ECO:0000256" key="1">
    <source>
        <dbReference type="SAM" id="Phobius"/>
    </source>
</evidence>
<evidence type="ECO:0000313" key="3">
    <source>
        <dbReference type="Proteomes" id="UP001623852"/>
    </source>
</evidence>
<reference evidence="2 3" key="1">
    <citation type="submission" date="2024-03" db="EMBL/GenBank/DDBJ databases">
        <title>Flavobacterium soyae.</title>
        <authorList>
            <person name="Zheng W."/>
        </authorList>
    </citation>
    <scope>NUCLEOTIDE SEQUENCE [LARGE SCALE GENOMIC DNA]</scope>
    <source>
        <strain evidence="2 3">55</strain>
    </source>
</reference>
<feature type="transmembrane region" description="Helical" evidence="1">
    <location>
        <begin position="47"/>
        <end position="72"/>
    </location>
</feature>
<evidence type="ECO:0000313" key="2">
    <source>
        <dbReference type="EMBL" id="WYZ18938.1"/>
    </source>
</evidence>
<keyword evidence="1" id="KW-0812">Transmembrane</keyword>
<dbReference type="Proteomes" id="UP001623852">
    <property type="component" value="Chromosome"/>
</dbReference>
<feature type="transmembrane region" description="Helical" evidence="1">
    <location>
        <begin position="6"/>
        <end position="27"/>
    </location>
</feature>
<accession>A0ABZ2UBR0</accession>
<dbReference type="EMBL" id="CP150845">
    <property type="protein sequence ID" value="WYZ18938.1"/>
    <property type="molecule type" value="Genomic_DNA"/>
</dbReference>
<dbReference type="RefSeq" id="WP_406843722.1">
    <property type="nucleotide sequence ID" value="NZ_CP150845.1"/>
</dbReference>
<proteinExistence type="predicted"/>
<gene>
    <name evidence="2" type="ORF">AABD74_17445</name>
</gene>
<protein>
    <submittedName>
        <fullName evidence="2">Phage abortive infection protein</fullName>
    </submittedName>
</protein>
<organism evidence="2 3">
    <name type="scientific">Flavobacterium soyae</name>
    <dbReference type="NCBI Taxonomy" id="2903098"/>
    <lineage>
        <taxon>Bacteria</taxon>
        <taxon>Pseudomonadati</taxon>
        <taxon>Bacteroidota</taxon>
        <taxon>Flavobacteriia</taxon>
        <taxon>Flavobacteriales</taxon>
        <taxon>Flavobacteriaceae</taxon>
        <taxon>Flavobacterium</taxon>
    </lineage>
</organism>
<keyword evidence="3" id="KW-1185">Reference proteome</keyword>
<name>A0ABZ2UBR0_9FLAO</name>
<keyword evidence="1" id="KW-0472">Membrane</keyword>
<dbReference type="InterPro" id="IPR031709">
    <property type="entry name" value="PutAbiC"/>
</dbReference>